<dbReference type="InterPro" id="IPR032710">
    <property type="entry name" value="NTF2-like_dom_sf"/>
</dbReference>
<evidence type="ECO:0000259" key="1">
    <source>
        <dbReference type="Pfam" id="PF13577"/>
    </source>
</evidence>
<reference evidence="2 3" key="1">
    <citation type="submission" date="2023-07" db="EMBL/GenBank/DDBJ databases">
        <title>Genomic Encyclopedia of Type Strains, Phase IV (KMG-IV): sequencing the most valuable type-strain genomes for metagenomic binning, comparative biology and taxonomic classification.</title>
        <authorList>
            <person name="Goeker M."/>
        </authorList>
    </citation>
    <scope>NUCLEOTIDE SEQUENCE [LARGE SCALE GENOMIC DNA]</scope>
    <source>
        <strain evidence="2 3">DSM 40573</strain>
    </source>
</reference>
<evidence type="ECO:0000313" key="2">
    <source>
        <dbReference type="EMBL" id="MDQ0489471.1"/>
    </source>
</evidence>
<dbReference type="EMBL" id="JAUSWC010000016">
    <property type="protein sequence ID" value="MDQ0489471.1"/>
    <property type="molecule type" value="Genomic_DNA"/>
</dbReference>
<keyword evidence="3" id="KW-1185">Reference proteome</keyword>
<organism evidence="2 3">
    <name type="scientific">Streptomyces thermodiastaticus</name>
    <dbReference type="NCBI Taxonomy" id="44061"/>
    <lineage>
        <taxon>Bacteria</taxon>
        <taxon>Bacillati</taxon>
        <taxon>Actinomycetota</taxon>
        <taxon>Actinomycetes</taxon>
        <taxon>Kitasatosporales</taxon>
        <taxon>Streptomycetaceae</taxon>
        <taxon>Streptomyces</taxon>
    </lineage>
</organism>
<dbReference type="SUPFAM" id="SSF54427">
    <property type="entry name" value="NTF2-like"/>
    <property type="match status" value="1"/>
</dbReference>
<feature type="domain" description="SnoaL-like" evidence="1">
    <location>
        <begin position="25"/>
        <end position="145"/>
    </location>
</feature>
<proteinExistence type="predicted"/>
<gene>
    <name evidence="2" type="ORF">QO019_004348</name>
</gene>
<dbReference type="RefSeq" id="WP_136237408.1">
    <property type="nucleotide sequence ID" value="NZ_JAUSWC010000016.1"/>
</dbReference>
<name>A0ABU0KJ92_9ACTN</name>
<dbReference type="CDD" id="cd00531">
    <property type="entry name" value="NTF2_like"/>
    <property type="match status" value="1"/>
</dbReference>
<accession>A0ABU0KJ92</accession>
<dbReference type="Proteomes" id="UP001236795">
    <property type="component" value="Unassembled WGS sequence"/>
</dbReference>
<dbReference type="InterPro" id="IPR037401">
    <property type="entry name" value="SnoaL-like"/>
</dbReference>
<dbReference type="Pfam" id="PF13577">
    <property type="entry name" value="SnoaL_4"/>
    <property type="match status" value="1"/>
</dbReference>
<protein>
    <recommendedName>
        <fullName evidence="1">SnoaL-like domain-containing protein</fullName>
    </recommendedName>
</protein>
<dbReference type="Gene3D" id="3.10.450.50">
    <property type="match status" value="1"/>
</dbReference>
<comment type="caution">
    <text evidence="2">The sequence shown here is derived from an EMBL/GenBank/DDBJ whole genome shotgun (WGS) entry which is preliminary data.</text>
</comment>
<evidence type="ECO:0000313" key="3">
    <source>
        <dbReference type="Proteomes" id="UP001236795"/>
    </source>
</evidence>
<sequence length="160" mass="16987">MTQTAHGPQPTAAGNGPTPVPADVYVEVQQFYAAQMRLLDSNDFEGFGATFTEDGAFRPAGGGLLEGPAAIAKAAAAAAGRFQGGQPRHWFDMLTVDRTEDGSLHTSYYAVVSVTAADGRNVHEPSVVVRDVLTWTDGGLRNASRTIRRDDHLAAESARD</sequence>